<evidence type="ECO:0000313" key="3">
    <source>
        <dbReference type="EMBL" id="KAB2814870.1"/>
    </source>
</evidence>
<dbReference type="AlphaFoldDB" id="A0A6N6RMQ6"/>
<reference evidence="3 4" key="1">
    <citation type="submission" date="2019-09" db="EMBL/GenBank/DDBJ databases">
        <title>Genomes of family Cryomorphaceae.</title>
        <authorList>
            <person name="Bowman J.P."/>
        </authorList>
    </citation>
    <scope>NUCLEOTIDE SEQUENCE [LARGE SCALE GENOMIC DNA]</scope>
    <source>
        <strain evidence="3 4">LMG 25704</strain>
    </source>
</reference>
<sequence>MHFTLKAKFQASPSSLYNAWLSSSEHTKMTGGEAVIGQKVGDKFTAWDGYITGTNLELKPFNKIVQSWRTSDFDQSDEDSLLELEFEEQAGGTTLILKHSNLSKEGERYIQGWEENYFEPMALYFGR</sequence>
<comment type="similarity">
    <text evidence="1">Belongs to the AHA1 family.</text>
</comment>
<keyword evidence="4" id="KW-1185">Reference proteome</keyword>
<dbReference type="EMBL" id="WBVO01000001">
    <property type="protein sequence ID" value="KAB2814870.1"/>
    <property type="molecule type" value="Genomic_DNA"/>
</dbReference>
<name>A0A6N6RMQ6_9FLAO</name>
<dbReference type="OrthoDB" id="1445093at2"/>
<proteinExistence type="inferred from homology"/>
<dbReference type="Gene3D" id="3.30.530.20">
    <property type="match status" value="1"/>
</dbReference>
<organism evidence="3 4">
    <name type="scientific">Phaeocystidibacter luteus</name>
    <dbReference type="NCBI Taxonomy" id="911197"/>
    <lineage>
        <taxon>Bacteria</taxon>
        <taxon>Pseudomonadati</taxon>
        <taxon>Bacteroidota</taxon>
        <taxon>Flavobacteriia</taxon>
        <taxon>Flavobacteriales</taxon>
        <taxon>Phaeocystidibacteraceae</taxon>
        <taxon>Phaeocystidibacter</taxon>
    </lineage>
</organism>
<dbReference type="InterPro" id="IPR023393">
    <property type="entry name" value="START-like_dom_sf"/>
</dbReference>
<dbReference type="Proteomes" id="UP000468650">
    <property type="component" value="Unassembled WGS sequence"/>
</dbReference>
<dbReference type="Pfam" id="PF08327">
    <property type="entry name" value="AHSA1"/>
    <property type="match status" value="1"/>
</dbReference>
<dbReference type="SUPFAM" id="SSF55961">
    <property type="entry name" value="Bet v1-like"/>
    <property type="match status" value="1"/>
</dbReference>
<dbReference type="RefSeq" id="WP_151666447.1">
    <property type="nucleotide sequence ID" value="NZ_WBVO01000001.1"/>
</dbReference>
<gene>
    <name evidence="3" type="ORF">F8C67_03725</name>
</gene>
<evidence type="ECO:0000256" key="1">
    <source>
        <dbReference type="ARBA" id="ARBA00006817"/>
    </source>
</evidence>
<protein>
    <recommendedName>
        <fullName evidence="2">Activator of Hsp90 ATPase homologue 1/2-like C-terminal domain-containing protein</fullName>
    </recommendedName>
</protein>
<evidence type="ECO:0000313" key="4">
    <source>
        <dbReference type="Proteomes" id="UP000468650"/>
    </source>
</evidence>
<feature type="domain" description="Activator of Hsp90 ATPase homologue 1/2-like C-terminal" evidence="2">
    <location>
        <begin position="11"/>
        <end position="124"/>
    </location>
</feature>
<accession>A0A6N6RMQ6</accession>
<comment type="caution">
    <text evidence="3">The sequence shown here is derived from an EMBL/GenBank/DDBJ whole genome shotgun (WGS) entry which is preliminary data.</text>
</comment>
<dbReference type="InterPro" id="IPR013538">
    <property type="entry name" value="ASHA1/2-like_C"/>
</dbReference>
<evidence type="ECO:0000259" key="2">
    <source>
        <dbReference type="Pfam" id="PF08327"/>
    </source>
</evidence>